<accession>A0ABW9V9C9</accession>
<proteinExistence type="predicted"/>
<organism evidence="1 2">
    <name type="scientific">Duganella lactea</name>
    <dbReference type="NCBI Taxonomy" id="2692173"/>
    <lineage>
        <taxon>Bacteria</taxon>
        <taxon>Pseudomonadati</taxon>
        <taxon>Pseudomonadota</taxon>
        <taxon>Betaproteobacteria</taxon>
        <taxon>Burkholderiales</taxon>
        <taxon>Oxalobacteraceae</taxon>
        <taxon>Telluria group</taxon>
        <taxon>Duganella</taxon>
    </lineage>
</organism>
<dbReference type="RefSeq" id="WP_160991628.1">
    <property type="nucleotide sequence ID" value="NZ_WWCO01000013.1"/>
</dbReference>
<gene>
    <name evidence="1" type="ORF">GTP38_18170</name>
</gene>
<protein>
    <submittedName>
        <fullName evidence="1">Uncharacterized protein</fullName>
    </submittedName>
</protein>
<keyword evidence="2" id="KW-1185">Reference proteome</keyword>
<comment type="caution">
    <text evidence="1">The sequence shown here is derived from an EMBL/GenBank/DDBJ whole genome shotgun (WGS) entry which is preliminary data.</text>
</comment>
<name>A0ABW9V9C9_9BURK</name>
<evidence type="ECO:0000313" key="2">
    <source>
        <dbReference type="Proteomes" id="UP000449678"/>
    </source>
</evidence>
<reference evidence="1 2" key="1">
    <citation type="submission" date="2019-12" db="EMBL/GenBank/DDBJ databases">
        <title>Novel species isolated from a subtropical stream in China.</title>
        <authorList>
            <person name="Lu H."/>
        </authorList>
    </citation>
    <scope>NUCLEOTIDE SEQUENCE [LARGE SCALE GENOMIC DNA]</scope>
    <source>
        <strain evidence="1 2">FT94W</strain>
    </source>
</reference>
<sequence length="237" mass="27558">MVVLEVALELYVLMLVLHRVQAAMRLSGNADEAMERTIRGQLGASRFVPFAVFEMRVWYYGLFMRRGERLRFRGEQHFSYDKNGGNVSNQFAFLMVMLFEMPLMHMFLHLALSKPWLAWTLDILSLMSMLYLLAEYRASQWRPISLDYNALLIRNGVLTGDREVAYGLIESVVRCEDGIRRQRGILRFRQSGRLNVEIRLRENSKLATAFGGEQSVSRIYLSLDHPDAFIDALRQRL</sequence>
<evidence type="ECO:0000313" key="1">
    <source>
        <dbReference type="EMBL" id="MYM36261.1"/>
    </source>
</evidence>
<dbReference type="EMBL" id="WWCO01000013">
    <property type="protein sequence ID" value="MYM36261.1"/>
    <property type="molecule type" value="Genomic_DNA"/>
</dbReference>
<dbReference type="Proteomes" id="UP000449678">
    <property type="component" value="Unassembled WGS sequence"/>
</dbReference>